<dbReference type="PROSITE" id="PS50893">
    <property type="entry name" value="ABC_TRANSPORTER_2"/>
    <property type="match status" value="1"/>
</dbReference>
<dbReference type="InterPro" id="IPR027417">
    <property type="entry name" value="P-loop_NTPase"/>
</dbReference>
<evidence type="ECO:0000256" key="1">
    <source>
        <dbReference type="ARBA" id="ARBA00022448"/>
    </source>
</evidence>
<keyword evidence="6" id="KW-1185">Reference proteome</keyword>
<evidence type="ECO:0000256" key="2">
    <source>
        <dbReference type="ARBA" id="ARBA00022741"/>
    </source>
</evidence>
<accession>A0ABN0TUU3</accession>
<evidence type="ECO:0000259" key="4">
    <source>
        <dbReference type="PROSITE" id="PS50893"/>
    </source>
</evidence>
<reference evidence="5 6" key="1">
    <citation type="journal article" date="2019" name="Int. J. Syst. Evol. Microbiol.">
        <title>The Global Catalogue of Microorganisms (GCM) 10K type strain sequencing project: providing services to taxonomists for standard genome sequencing and annotation.</title>
        <authorList>
            <consortium name="The Broad Institute Genomics Platform"/>
            <consortium name="The Broad Institute Genome Sequencing Center for Infectious Disease"/>
            <person name="Wu L."/>
            <person name="Ma J."/>
        </authorList>
    </citation>
    <scope>NUCLEOTIDE SEQUENCE [LARGE SCALE GENOMIC DNA]</scope>
    <source>
        <strain evidence="5 6">JCM 16240</strain>
    </source>
</reference>
<name>A0ABN0TUU3_9BURK</name>
<comment type="caution">
    <text evidence="5">The sequence shown here is derived from an EMBL/GenBank/DDBJ whole genome shotgun (WGS) entry which is preliminary data.</text>
</comment>
<keyword evidence="1" id="KW-0813">Transport</keyword>
<evidence type="ECO:0000313" key="5">
    <source>
        <dbReference type="EMBL" id="GAA0230800.1"/>
    </source>
</evidence>
<dbReference type="RefSeq" id="WP_343821206.1">
    <property type="nucleotide sequence ID" value="NZ_BAAAFN010000015.1"/>
</dbReference>
<dbReference type="InterPro" id="IPR051120">
    <property type="entry name" value="ABC_AA/LPS_Transport"/>
</dbReference>
<evidence type="ECO:0000313" key="6">
    <source>
        <dbReference type="Proteomes" id="UP001501176"/>
    </source>
</evidence>
<dbReference type="EMBL" id="BAAAFN010000015">
    <property type="protein sequence ID" value="GAA0230800.1"/>
    <property type="molecule type" value="Genomic_DNA"/>
</dbReference>
<dbReference type="Pfam" id="PF00005">
    <property type="entry name" value="ABC_tran"/>
    <property type="match status" value="1"/>
</dbReference>
<dbReference type="Gene3D" id="3.40.50.300">
    <property type="entry name" value="P-loop containing nucleotide triphosphate hydrolases"/>
    <property type="match status" value="1"/>
</dbReference>
<protein>
    <recommendedName>
        <fullName evidence="4">ABC transporter domain-containing protein</fullName>
    </recommendedName>
</protein>
<keyword evidence="2" id="KW-0547">Nucleotide-binding</keyword>
<evidence type="ECO:0000256" key="3">
    <source>
        <dbReference type="ARBA" id="ARBA00022840"/>
    </source>
</evidence>
<dbReference type="InterPro" id="IPR003439">
    <property type="entry name" value="ABC_transporter-like_ATP-bd"/>
</dbReference>
<organism evidence="5 6">
    <name type="scientific">Castellaniella daejeonensis</name>
    <dbReference type="NCBI Taxonomy" id="659013"/>
    <lineage>
        <taxon>Bacteria</taxon>
        <taxon>Pseudomonadati</taxon>
        <taxon>Pseudomonadota</taxon>
        <taxon>Betaproteobacteria</taxon>
        <taxon>Burkholderiales</taxon>
        <taxon>Alcaligenaceae</taxon>
        <taxon>Castellaniella</taxon>
    </lineage>
</organism>
<dbReference type="SUPFAM" id="SSF52540">
    <property type="entry name" value="P-loop containing nucleoside triphosphate hydrolases"/>
    <property type="match status" value="1"/>
</dbReference>
<gene>
    <name evidence="5" type="ORF">GCM10009125_19700</name>
</gene>
<dbReference type="PANTHER" id="PTHR45772">
    <property type="entry name" value="CONSERVED COMPONENT OF ABC TRANSPORTER FOR NATURAL AMINO ACIDS-RELATED"/>
    <property type="match status" value="1"/>
</dbReference>
<keyword evidence="3" id="KW-0067">ATP-binding</keyword>
<dbReference type="Pfam" id="PF12399">
    <property type="entry name" value="BCA_ABC_TP_C"/>
    <property type="match status" value="1"/>
</dbReference>
<dbReference type="CDD" id="cd03219">
    <property type="entry name" value="ABC_Mj1267_LivG_branched"/>
    <property type="match status" value="1"/>
</dbReference>
<proteinExistence type="predicted"/>
<dbReference type="Proteomes" id="UP001501176">
    <property type="component" value="Unassembled WGS sequence"/>
</dbReference>
<dbReference type="InterPro" id="IPR032823">
    <property type="entry name" value="BCA_ABC_TP_C"/>
</dbReference>
<sequence>MNAPVLSLHDVRKSFGPVDIIRGVSLDVGGNERHAVIGPNGARKSTLFHLVSGQLRPSAGEIRLGGRPIAGCSPQAINRLGLARSFQITNLFPRLTVFENIRLAVMRPRGLQYCFWRLADRDERVRDRGMALLENVRLSHRASAVAGELSYSEQRSLEIAMTLASDPRIILLDEPMAGMSREETRYTTELIREVTQGRALLIVEHDMEVVFTLSDRISVLVYGELIASGTPEEIRANPRVREAYLGEEATA</sequence>
<feature type="domain" description="ABC transporter" evidence="4">
    <location>
        <begin position="6"/>
        <end position="247"/>
    </location>
</feature>
<dbReference type="PANTHER" id="PTHR45772:SF3">
    <property type="entry name" value="ABC TRANSPORTER ATP-BINDING PROTEIN"/>
    <property type="match status" value="1"/>
</dbReference>